<dbReference type="PROSITE" id="PS50931">
    <property type="entry name" value="HTH_LYSR"/>
    <property type="match status" value="1"/>
</dbReference>
<dbReference type="GO" id="GO:0003700">
    <property type="term" value="F:DNA-binding transcription factor activity"/>
    <property type="evidence" value="ECO:0007669"/>
    <property type="project" value="InterPro"/>
</dbReference>
<dbReference type="InterPro" id="IPR050389">
    <property type="entry name" value="LysR-type_TF"/>
</dbReference>
<evidence type="ECO:0000256" key="2">
    <source>
        <dbReference type="ARBA" id="ARBA00023015"/>
    </source>
</evidence>
<evidence type="ECO:0000313" key="7">
    <source>
        <dbReference type="Proteomes" id="UP000198854"/>
    </source>
</evidence>
<name>A0A1G8GS80_9VIBR</name>
<dbReference type="AlphaFoldDB" id="A0A1G8GS80"/>
<evidence type="ECO:0000256" key="4">
    <source>
        <dbReference type="ARBA" id="ARBA00023163"/>
    </source>
</evidence>
<evidence type="ECO:0000256" key="1">
    <source>
        <dbReference type="ARBA" id="ARBA00009437"/>
    </source>
</evidence>
<dbReference type="PRINTS" id="PR00039">
    <property type="entry name" value="HTHLYSR"/>
</dbReference>
<feature type="domain" description="HTH lysR-type" evidence="5">
    <location>
        <begin position="1"/>
        <end position="58"/>
    </location>
</feature>
<keyword evidence="7" id="KW-1185">Reference proteome</keyword>
<dbReference type="EMBL" id="FNDD01000040">
    <property type="protein sequence ID" value="SDH97242.1"/>
    <property type="molecule type" value="Genomic_DNA"/>
</dbReference>
<dbReference type="Gene3D" id="3.40.190.10">
    <property type="entry name" value="Periplasmic binding protein-like II"/>
    <property type="match status" value="2"/>
</dbReference>
<dbReference type="Proteomes" id="UP000198854">
    <property type="component" value="Unassembled WGS sequence"/>
</dbReference>
<keyword evidence="4" id="KW-0804">Transcription</keyword>
<sequence>MDLNLVSTFLIVAEYQSYTKAAQHMGLTQPAVSSAIKRLEEVIGKSLFVKKGRGIELTPHAFQLMGQFRHGIESIENAIHNIERFHIACSEPLLHIIQPIDQVSFQESPPDKSGLFEELRQQRIDLAIDTILVKDASFVIEEVFREPAVVICRQDHPRIQGTLTKTQFYKEKHCLFIGRWNNLTGVEQIAREPINERKVDLVTASNASMALHISKRDSIAIVSSSFAHQWASALRLQVIDCPLKLDPIPYYFIYHRRSLNNPKHTQLRRTIKAQLEVKT</sequence>
<gene>
    <name evidence="6" type="ORF">SAMN04488136_14021</name>
</gene>
<dbReference type="InterPro" id="IPR036388">
    <property type="entry name" value="WH-like_DNA-bd_sf"/>
</dbReference>
<dbReference type="PANTHER" id="PTHR30118:SF6">
    <property type="entry name" value="HTH-TYPE TRANSCRIPTIONAL REGULATOR LEUO"/>
    <property type="match status" value="1"/>
</dbReference>
<comment type="similarity">
    <text evidence="1">Belongs to the LysR transcriptional regulatory family.</text>
</comment>
<dbReference type="PANTHER" id="PTHR30118">
    <property type="entry name" value="HTH-TYPE TRANSCRIPTIONAL REGULATOR LEUO-RELATED"/>
    <property type="match status" value="1"/>
</dbReference>
<evidence type="ECO:0000313" key="6">
    <source>
        <dbReference type="EMBL" id="SDH97242.1"/>
    </source>
</evidence>
<dbReference type="InterPro" id="IPR005119">
    <property type="entry name" value="LysR_subst-bd"/>
</dbReference>
<evidence type="ECO:0000256" key="3">
    <source>
        <dbReference type="ARBA" id="ARBA00023125"/>
    </source>
</evidence>
<dbReference type="Gene3D" id="1.10.10.10">
    <property type="entry name" value="Winged helix-like DNA-binding domain superfamily/Winged helix DNA-binding domain"/>
    <property type="match status" value="1"/>
</dbReference>
<organism evidence="6 7">
    <name type="scientific">Vibrio xiamenensis</name>
    <dbReference type="NCBI Taxonomy" id="861298"/>
    <lineage>
        <taxon>Bacteria</taxon>
        <taxon>Pseudomonadati</taxon>
        <taxon>Pseudomonadota</taxon>
        <taxon>Gammaproteobacteria</taxon>
        <taxon>Vibrionales</taxon>
        <taxon>Vibrionaceae</taxon>
        <taxon>Vibrio</taxon>
    </lineage>
</organism>
<keyword evidence="2" id="KW-0805">Transcription regulation</keyword>
<dbReference type="RefSeq" id="WP_093279174.1">
    <property type="nucleotide sequence ID" value="NZ_FNDD01000040.1"/>
</dbReference>
<protein>
    <submittedName>
        <fullName evidence="6">Transcriptional regulator</fullName>
    </submittedName>
</protein>
<dbReference type="GO" id="GO:0003677">
    <property type="term" value="F:DNA binding"/>
    <property type="evidence" value="ECO:0007669"/>
    <property type="project" value="UniProtKB-KW"/>
</dbReference>
<evidence type="ECO:0000259" key="5">
    <source>
        <dbReference type="PROSITE" id="PS50931"/>
    </source>
</evidence>
<accession>A0A1G8GS80</accession>
<keyword evidence="3" id="KW-0238">DNA-binding</keyword>
<dbReference type="SUPFAM" id="SSF46785">
    <property type="entry name" value="Winged helix' DNA-binding domain"/>
    <property type="match status" value="1"/>
</dbReference>
<dbReference type="SUPFAM" id="SSF53850">
    <property type="entry name" value="Periplasmic binding protein-like II"/>
    <property type="match status" value="1"/>
</dbReference>
<reference evidence="6 7" key="1">
    <citation type="submission" date="2016-10" db="EMBL/GenBank/DDBJ databases">
        <authorList>
            <person name="de Groot N.N."/>
        </authorList>
    </citation>
    <scope>NUCLEOTIDE SEQUENCE [LARGE SCALE GENOMIC DNA]</scope>
    <source>
        <strain evidence="6 7">CGMCC 1.10228</strain>
    </source>
</reference>
<dbReference type="Pfam" id="PF03466">
    <property type="entry name" value="LysR_substrate"/>
    <property type="match status" value="1"/>
</dbReference>
<dbReference type="STRING" id="861298.SAMN04488136_14021"/>
<proteinExistence type="inferred from homology"/>
<dbReference type="Pfam" id="PF00126">
    <property type="entry name" value="HTH_1"/>
    <property type="match status" value="1"/>
</dbReference>
<dbReference type="InterPro" id="IPR000847">
    <property type="entry name" value="LysR_HTH_N"/>
</dbReference>
<dbReference type="OrthoDB" id="6621790at2"/>
<dbReference type="InterPro" id="IPR036390">
    <property type="entry name" value="WH_DNA-bd_sf"/>
</dbReference>